<dbReference type="AlphaFoldDB" id="A0A2S7VG34"/>
<proteinExistence type="predicted"/>
<evidence type="ECO:0000313" key="2">
    <source>
        <dbReference type="Proteomes" id="UP000238707"/>
    </source>
</evidence>
<name>A0A2S7VG34_9VIBR</name>
<dbReference type="EMBL" id="MSCI01000002">
    <property type="protein sequence ID" value="PQJ60520.1"/>
    <property type="molecule type" value="Genomic_DNA"/>
</dbReference>
<evidence type="ECO:0000313" key="1">
    <source>
        <dbReference type="EMBL" id="PQJ60520.1"/>
    </source>
</evidence>
<sequence length="85" mass="10128">MIDSKYIKHPYYCENCNSMTPHLAMSSSVEEQKEQAESEARQWKIGMLVEYIVNLFFKDDKDTPGFFIDQEYQYQCEKCGTKSWH</sequence>
<comment type="caution">
    <text evidence="1">The sequence shown here is derived from an EMBL/GenBank/DDBJ whole genome shotgun (WGS) entry which is preliminary data.</text>
</comment>
<keyword evidence="2" id="KW-1185">Reference proteome</keyword>
<accession>A0A2S7VG34</accession>
<dbReference type="RefSeq" id="WP_102423004.1">
    <property type="nucleotide sequence ID" value="NZ_CP125666.1"/>
</dbReference>
<gene>
    <name evidence="1" type="ORF">BTO10_14255</name>
</gene>
<dbReference type="Proteomes" id="UP000238707">
    <property type="component" value="Unassembled WGS sequence"/>
</dbReference>
<organism evidence="1 2">
    <name type="scientific">Vibrio chagasii</name>
    <dbReference type="NCBI Taxonomy" id="170679"/>
    <lineage>
        <taxon>Bacteria</taxon>
        <taxon>Pseudomonadati</taxon>
        <taxon>Pseudomonadota</taxon>
        <taxon>Gammaproteobacteria</taxon>
        <taxon>Vibrionales</taxon>
        <taxon>Vibrionaceae</taxon>
        <taxon>Vibrio</taxon>
    </lineage>
</organism>
<protein>
    <submittedName>
        <fullName evidence="1">Uncharacterized protein</fullName>
    </submittedName>
</protein>
<reference evidence="1 2" key="1">
    <citation type="submission" date="2016-12" db="EMBL/GenBank/DDBJ databases">
        <title>Diversity of luminous bacteria.</title>
        <authorList>
            <person name="Yoshizawa S."/>
            <person name="Kogure K."/>
        </authorList>
    </citation>
    <scope>NUCLEOTIDE SEQUENCE [LARGE SCALE GENOMIC DNA]</scope>
    <source>
        <strain evidence="1 2">LC2-408</strain>
    </source>
</reference>